<dbReference type="AlphaFoldDB" id="A0A3E3IL15"/>
<reference evidence="1 2" key="1">
    <citation type="submission" date="2018-08" db="EMBL/GenBank/DDBJ databases">
        <title>A genome reference for cultivated species of the human gut microbiota.</title>
        <authorList>
            <person name="Zou Y."/>
            <person name="Xue W."/>
            <person name="Luo G."/>
        </authorList>
    </citation>
    <scope>NUCLEOTIDE SEQUENCE [LARGE SCALE GENOMIC DNA]</scope>
    <source>
        <strain evidence="1 2">TF05-12AC</strain>
    </source>
</reference>
<accession>A0A3E3IL15</accession>
<dbReference type="Proteomes" id="UP000260828">
    <property type="component" value="Unassembled WGS sequence"/>
</dbReference>
<sequence>MAPEVILITSRNLDQTKREKIGEALWGFSEDLEIPLESEGLYLPEEMLMEAGLPCDPDLLDMYLEDGRIVIEPLEDFEGELLEDAWDDAREDAVLSRVPAGLRELLKCIGIHPASVRDAIVEGGYEF</sequence>
<name>A0A3E3IL15_9FIRM</name>
<evidence type="ECO:0000313" key="2">
    <source>
        <dbReference type="Proteomes" id="UP000260828"/>
    </source>
</evidence>
<gene>
    <name evidence="1" type="ORF">DXC40_09080</name>
</gene>
<protein>
    <submittedName>
        <fullName evidence="1">Uncharacterized protein</fullName>
    </submittedName>
</protein>
<proteinExistence type="predicted"/>
<organism evidence="1 2">
    <name type="scientific">Anaerotruncus colihominis</name>
    <dbReference type="NCBI Taxonomy" id="169435"/>
    <lineage>
        <taxon>Bacteria</taxon>
        <taxon>Bacillati</taxon>
        <taxon>Bacillota</taxon>
        <taxon>Clostridia</taxon>
        <taxon>Eubacteriales</taxon>
        <taxon>Oscillospiraceae</taxon>
        <taxon>Anaerotruncus</taxon>
    </lineage>
</organism>
<comment type="caution">
    <text evidence="1">The sequence shown here is derived from an EMBL/GenBank/DDBJ whole genome shotgun (WGS) entry which is preliminary data.</text>
</comment>
<dbReference type="EMBL" id="QVME01000004">
    <property type="protein sequence ID" value="RGE67641.1"/>
    <property type="molecule type" value="Genomic_DNA"/>
</dbReference>
<evidence type="ECO:0000313" key="1">
    <source>
        <dbReference type="EMBL" id="RGE67641.1"/>
    </source>
</evidence>